<gene>
    <name evidence="2" type="ORF">Pc21g21560</name>
    <name evidence="2" type="ORF">PCH_Pc21g21560</name>
</gene>
<dbReference type="BioCyc" id="PCHR:PC21G21560-MONOMER"/>
<dbReference type="VEuPathDB" id="FungiDB:PCH_Pc21g21560"/>
<proteinExistence type="predicted"/>
<dbReference type="OrthoDB" id="10266508at2759"/>
<feature type="compositionally biased region" description="Basic and acidic residues" evidence="1">
    <location>
        <begin position="92"/>
        <end position="111"/>
    </location>
</feature>
<accession>B6HM66</accession>
<protein>
    <submittedName>
        <fullName evidence="2">Pc21g21560 protein</fullName>
    </submittedName>
</protein>
<evidence type="ECO:0000313" key="2">
    <source>
        <dbReference type="EMBL" id="CAP97053.1"/>
    </source>
</evidence>
<dbReference type="KEGG" id="pcs:N7525_006388"/>
<organism evidence="2 3">
    <name type="scientific">Penicillium rubens (strain ATCC 28089 / DSM 1075 / NRRL 1951 / Wisconsin 54-1255)</name>
    <name type="common">Penicillium chrysogenum</name>
    <dbReference type="NCBI Taxonomy" id="500485"/>
    <lineage>
        <taxon>Eukaryota</taxon>
        <taxon>Fungi</taxon>
        <taxon>Dikarya</taxon>
        <taxon>Ascomycota</taxon>
        <taxon>Pezizomycotina</taxon>
        <taxon>Eurotiomycetes</taxon>
        <taxon>Eurotiomycetidae</taxon>
        <taxon>Eurotiales</taxon>
        <taxon>Aspergillaceae</taxon>
        <taxon>Penicillium</taxon>
        <taxon>Penicillium chrysogenum species complex</taxon>
    </lineage>
</organism>
<dbReference type="HOGENOM" id="CLU_2159249_0_0_1"/>
<sequence length="111" mass="12259">MTKLPHPLSLCQGSRRYVEHVASVCWPARVGSDSVLDGRAIVYIVEGTEKNLTDNVNRMASILTFAVCETANATTNVVRSDLIEEVTAESSAQRERPLPKRPKDQPEGYTD</sequence>
<dbReference type="Proteomes" id="UP000000724">
    <property type="component" value="Contig Pc00c21"/>
</dbReference>
<evidence type="ECO:0000256" key="1">
    <source>
        <dbReference type="SAM" id="MobiDB-lite"/>
    </source>
</evidence>
<dbReference type="AlphaFoldDB" id="B6HM66"/>
<keyword evidence="3" id="KW-1185">Reference proteome</keyword>
<feature type="region of interest" description="Disordered" evidence="1">
    <location>
        <begin position="87"/>
        <end position="111"/>
    </location>
</feature>
<name>B6HM66_PENRW</name>
<reference evidence="2 3" key="1">
    <citation type="journal article" date="2008" name="Nat. Biotechnol.">
        <title>Genome sequencing and analysis of the filamentous fungus Penicillium chrysogenum.</title>
        <authorList>
            <person name="van den Berg M.A."/>
            <person name="Albang R."/>
            <person name="Albermann K."/>
            <person name="Badger J.H."/>
            <person name="Daran J.-M."/>
            <person name="Driessen A.J.M."/>
            <person name="Garcia-Estrada C."/>
            <person name="Fedorova N.D."/>
            <person name="Harris D.M."/>
            <person name="Heijne W.H.M."/>
            <person name="Joardar V.S."/>
            <person name="Kiel J.A.K.W."/>
            <person name="Kovalchuk A."/>
            <person name="Martin J.F."/>
            <person name="Nierman W.C."/>
            <person name="Nijland J.G."/>
            <person name="Pronk J.T."/>
            <person name="Roubos J.A."/>
            <person name="van der Klei I.J."/>
            <person name="van Peij N.N.M.E."/>
            <person name="Veenhuis M."/>
            <person name="von Doehren H."/>
            <person name="Wagner C."/>
            <person name="Wortman J.R."/>
            <person name="Bovenberg R.A.L."/>
        </authorList>
    </citation>
    <scope>NUCLEOTIDE SEQUENCE [LARGE SCALE GENOMIC DNA]</scope>
    <source>
        <strain evidence="3">ATCC 28089 / DSM 1075 / NRRL 1951 / Wisconsin 54-1255</strain>
    </source>
</reference>
<dbReference type="EMBL" id="AM920436">
    <property type="protein sequence ID" value="CAP97053.1"/>
    <property type="molecule type" value="Genomic_DNA"/>
</dbReference>
<evidence type="ECO:0000313" key="3">
    <source>
        <dbReference type="Proteomes" id="UP000000724"/>
    </source>
</evidence>
<dbReference type="GeneID" id="8310413"/>